<accession>A0A0C2XAJ7</accession>
<dbReference type="EMBL" id="KN831835">
    <property type="protein sequence ID" value="KIM35013.1"/>
    <property type="molecule type" value="Genomic_DNA"/>
</dbReference>
<evidence type="ECO:0000313" key="1">
    <source>
        <dbReference type="EMBL" id="KIM35013.1"/>
    </source>
</evidence>
<organism evidence="1 2">
    <name type="scientific">Hebeloma cylindrosporum</name>
    <dbReference type="NCBI Taxonomy" id="76867"/>
    <lineage>
        <taxon>Eukaryota</taxon>
        <taxon>Fungi</taxon>
        <taxon>Dikarya</taxon>
        <taxon>Basidiomycota</taxon>
        <taxon>Agaricomycotina</taxon>
        <taxon>Agaricomycetes</taxon>
        <taxon>Agaricomycetidae</taxon>
        <taxon>Agaricales</taxon>
        <taxon>Agaricineae</taxon>
        <taxon>Hymenogastraceae</taxon>
        <taxon>Hebeloma</taxon>
    </lineage>
</organism>
<sequence>MRTVWTPDPIPCVFFLGNVAAVFSLPFDNSSLCRRARPFRAMPSCLDLPFPPLLSRWHAPSDENPHFPPVHGCGYSSPGILAVHGVAAH</sequence>
<keyword evidence="2" id="KW-1185">Reference proteome</keyword>
<reference evidence="2" key="2">
    <citation type="submission" date="2015-01" db="EMBL/GenBank/DDBJ databases">
        <title>Evolutionary Origins and Diversification of the Mycorrhizal Mutualists.</title>
        <authorList>
            <consortium name="DOE Joint Genome Institute"/>
            <consortium name="Mycorrhizal Genomics Consortium"/>
            <person name="Kohler A."/>
            <person name="Kuo A."/>
            <person name="Nagy L.G."/>
            <person name="Floudas D."/>
            <person name="Copeland A."/>
            <person name="Barry K.W."/>
            <person name="Cichocki N."/>
            <person name="Veneault-Fourrey C."/>
            <person name="LaButti K."/>
            <person name="Lindquist E.A."/>
            <person name="Lipzen A."/>
            <person name="Lundell T."/>
            <person name="Morin E."/>
            <person name="Murat C."/>
            <person name="Riley R."/>
            <person name="Ohm R."/>
            <person name="Sun H."/>
            <person name="Tunlid A."/>
            <person name="Henrissat B."/>
            <person name="Grigoriev I.V."/>
            <person name="Hibbett D.S."/>
            <person name="Martin F."/>
        </authorList>
    </citation>
    <scope>NUCLEOTIDE SEQUENCE [LARGE SCALE GENOMIC DNA]</scope>
    <source>
        <strain evidence="2">h7</strain>
    </source>
</reference>
<gene>
    <name evidence="1" type="ORF">M413DRAFT_369971</name>
</gene>
<dbReference type="AlphaFoldDB" id="A0A0C2XAJ7"/>
<dbReference type="HOGENOM" id="CLU_2454992_0_0_1"/>
<name>A0A0C2XAJ7_HEBCY</name>
<dbReference type="Proteomes" id="UP000053424">
    <property type="component" value="Unassembled WGS sequence"/>
</dbReference>
<reference evidence="1 2" key="1">
    <citation type="submission" date="2014-04" db="EMBL/GenBank/DDBJ databases">
        <authorList>
            <consortium name="DOE Joint Genome Institute"/>
            <person name="Kuo A."/>
            <person name="Gay G."/>
            <person name="Dore J."/>
            <person name="Kohler A."/>
            <person name="Nagy L.G."/>
            <person name="Floudas D."/>
            <person name="Copeland A."/>
            <person name="Barry K.W."/>
            <person name="Cichocki N."/>
            <person name="Veneault-Fourrey C."/>
            <person name="LaButti K."/>
            <person name="Lindquist E.A."/>
            <person name="Lipzen A."/>
            <person name="Lundell T."/>
            <person name="Morin E."/>
            <person name="Murat C."/>
            <person name="Sun H."/>
            <person name="Tunlid A."/>
            <person name="Henrissat B."/>
            <person name="Grigoriev I.V."/>
            <person name="Hibbett D.S."/>
            <person name="Martin F."/>
            <person name="Nordberg H.P."/>
            <person name="Cantor M.N."/>
            <person name="Hua S.X."/>
        </authorList>
    </citation>
    <scope>NUCLEOTIDE SEQUENCE [LARGE SCALE GENOMIC DNA]</scope>
    <source>
        <strain evidence="2">h7</strain>
    </source>
</reference>
<proteinExistence type="predicted"/>
<evidence type="ECO:0000313" key="2">
    <source>
        <dbReference type="Proteomes" id="UP000053424"/>
    </source>
</evidence>
<protein>
    <submittedName>
        <fullName evidence="1">Uncharacterized protein</fullName>
    </submittedName>
</protein>